<dbReference type="RefSeq" id="WP_157553014.1">
    <property type="nucleotide sequence ID" value="NZ_JABELX010000008.1"/>
</dbReference>
<name>A0A849C8A2_9NOCA</name>
<comment type="caution">
    <text evidence="2">The sequence shown here is derived from an EMBL/GenBank/DDBJ whole genome shotgun (WGS) entry which is preliminary data.</text>
</comment>
<dbReference type="EMBL" id="JABELX010000008">
    <property type="protein sequence ID" value="NNH72515.1"/>
    <property type="molecule type" value="Genomic_DNA"/>
</dbReference>
<gene>
    <name evidence="2" type="ORF">HLB23_22090</name>
</gene>
<keyword evidence="1" id="KW-0472">Membrane</keyword>
<sequence>MRTPTRQPTIIEWSALVVAVIIGFGVATYFGNLIAGIAVMIAIAIIGSGFFYVRK</sequence>
<keyword evidence="1" id="KW-0812">Transmembrane</keyword>
<protein>
    <submittedName>
        <fullName evidence="2">Uncharacterized protein</fullName>
    </submittedName>
</protein>
<evidence type="ECO:0000256" key="1">
    <source>
        <dbReference type="SAM" id="Phobius"/>
    </source>
</evidence>
<evidence type="ECO:0000313" key="2">
    <source>
        <dbReference type="EMBL" id="NNH72515.1"/>
    </source>
</evidence>
<evidence type="ECO:0000313" key="3">
    <source>
        <dbReference type="Proteomes" id="UP000586827"/>
    </source>
</evidence>
<dbReference type="Proteomes" id="UP000586827">
    <property type="component" value="Unassembled WGS sequence"/>
</dbReference>
<dbReference type="AlphaFoldDB" id="A0A849C8A2"/>
<reference evidence="2 3" key="1">
    <citation type="submission" date="2020-05" db="EMBL/GenBank/DDBJ databases">
        <title>MicrobeNet Type strains.</title>
        <authorList>
            <person name="Nicholson A.C."/>
        </authorList>
    </citation>
    <scope>NUCLEOTIDE SEQUENCE [LARGE SCALE GENOMIC DNA]</scope>
    <source>
        <strain evidence="2 3">JCM 3224</strain>
    </source>
</reference>
<organism evidence="2 3">
    <name type="scientific">Nocardia uniformis</name>
    <dbReference type="NCBI Taxonomy" id="53432"/>
    <lineage>
        <taxon>Bacteria</taxon>
        <taxon>Bacillati</taxon>
        <taxon>Actinomycetota</taxon>
        <taxon>Actinomycetes</taxon>
        <taxon>Mycobacteriales</taxon>
        <taxon>Nocardiaceae</taxon>
        <taxon>Nocardia</taxon>
    </lineage>
</organism>
<feature type="transmembrane region" description="Helical" evidence="1">
    <location>
        <begin position="9"/>
        <end position="27"/>
    </location>
</feature>
<keyword evidence="3" id="KW-1185">Reference proteome</keyword>
<proteinExistence type="predicted"/>
<keyword evidence="1" id="KW-1133">Transmembrane helix</keyword>
<feature type="transmembrane region" description="Helical" evidence="1">
    <location>
        <begin position="33"/>
        <end position="53"/>
    </location>
</feature>
<accession>A0A849C8A2</accession>